<keyword evidence="1" id="KW-1133">Transmembrane helix</keyword>
<dbReference type="RefSeq" id="WP_175403429.1">
    <property type="nucleotide sequence ID" value="NZ_CP096034.1"/>
</dbReference>
<proteinExistence type="predicted"/>
<feature type="transmembrane region" description="Helical" evidence="1">
    <location>
        <begin position="27"/>
        <end position="48"/>
    </location>
</feature>
<organism evidence="2 3">
    <name type="scientific">Gottfriedia acidiceleris</name>
    <dbReference type="NCBI Taxonomy" id="371036"/>
    <lineage>
        <taxon>Bacteria</taxon>
        <taxon>Bacillati</taxon>
        <taxon>Bacillota</taxon>
        <taxon>Bacilli</taxon>
        <taxon>Bacillales</taxon>
        <taxon>Bacillaceae</taxon>
        <taxon>Gottfriedia</taxon>
    </lineage>
</organism>
<evidence type="ECO:0000313" key="3">
    <source>
        <dbReference type="Proteomes" id="UP000830639"/>
    </source>
</evidence>
<protein>
    <submittedName>
        <fullName evidence="2">Uncharacterized protein</fullName>
    </submittedName>
</protein>
<sequence length="51" mass="5875">MIKMDKLANLKEIMVNDELFEEAVEKLTTIAFFILIGIGIPFMIHIILQLL</sequence>
<keyword evidence="3" id="KW-1185">Reference proteome</keyword>
<reference evidence="2 3" key="1">
    <citation type="submission" date="2022-04" db="EMBL/GenBank/DDBJ databases">
        <title>Mechanism of arsenic methylation and mitigation arsenic toxicity by Bacillus sp. LH14 from an Arsenic-Contaminated Paddy Soil.</title>
        <authorList>
            <person name="Wang D."/>
        </authorList>
    </citation>
    <scope>NUCLEOTIDE SEQUENCE [LARGE SCALE GENOMIC DNA]</scope>
    <source>
        <strain evidence="2 3">LH14</strain>
    </source>
</reference>
<keyword evidence="1" id="KW-0812">Transmembrane</keyword>
<keyword evidence="1" id="KW-0472">Membrane</keyword>
<name>A0ABY4JQP2_9BACI</name>
<dbReference type="EMBL" id="CP096034">
    <property type="protein sequence ID" value="UPM56161.1"/>
    <property type="molecule type" value="Genomic_DNA"/>
</dbReference>
<gene>
    <name evidence="2" type="ORF">MY490_10150</name>
</gene>
<evidence type="ECO:0000313" key="2">
    <source>
        <dbReference type="EMBL" id="UPM56161.1"/>
    </source>
</evidence>
<evidence type="ECO:0000256" key="1">
    <source>
        <dbReference type="SAM" id="Phobius"/>
    </source>
</evidence>
<accession>A0ABY4JQP2</accession>
<dbReference type="Proteomes" id="UP000830639">
    <property type="component" value="Chromosome"/>
</dbReference>